<dbReference type="InterPro" id="IPR032466">
    <property type="entry name" value="Metal_Hydrolase"/>
</dbReference>
<dbReference type="GO" id="GO:0016810">
    <property type="term" value="F:hydrolase activity, acting on carbon-nitrogen (but not peptide) bonds"/>
    <property type="evidence" value="ECO:0007669"/>
    <property type="project" value="InterPro"/>
</dbReference>
<gene>
    <name evidence="2" type="ORF">PPROV_001007900</name>
</gene>
<dbReference type="InterPro" id="IPR051781">
    <property type="entry name" value="Metallo-dep_Hydrolase"/>
</dbReference>
<name>A0A830I0V1_9CHLO</name>
<dbReference type="Pfam" id="PF01979">
    <property type="entry name" value="Amidohydro_1"/>
    <property type="match status" value="1"/>
</dbReference>
<feature type="domain" description="Amidohydrolase-related" evidence="1">
    <location>
        <begin position="93"/>
        <end position="448"/>
    </location>
</feature>
<proteinExistence type="predicted"/>
<dbReference type="Gene3D" id="3.20.20.140">
    <property type="entry name" value="Metal-dependent hydrolases"/>
    <property type="match status" value="1"/>
</dbReference>
<keyword evidence="3" id="KW-1185">Reference proteome</keyword>
<dbReference type="SUPFAM" id="SSF51556">
    <property type="entry name" value="Metallo-dependent hydrolases"/>
    <property type="match status" value="1"/>
</dbReference>
<reference evidence="2" key="1">
    <citation type="submission" date="2020-10" db="EMBL/GenBank/DDBJ databases">
        <title>Unveiling of a novel bifunctional photoreceptor, Dualchrome1, isolated from a cosmopolitan green alga.</title>
        <authorList>
            <person name="Suzuki S."/>
            <person name="Kawachi M."/>
        </authorList>
    </citation>
    <scope>NUCLEOTIDE SEQUENCE</scope>
    <source>
        <strain evidence="2">NIES 2893</strain>
    </source>
</reference>
<dbReference type="PANTHER" id="PTHR43135">
    <property type="entry name" value="ALPHA-D-RIBOSE 1-METHYLPHOSPHONATE 5-TRIPHOSPHATE DIPHOSPHATASE"/>
    <property type="match status" value="1"/>
</dbReference>
<dbReference type="InterPro" id="IPR006680">
    <property type="entry name" value="Amidohydro-rel"/>
</dbReference>
<comment type="caution">
    <text evidence="2">The sequence shown here is derived from an EMBL/GenBank/DDBJ whole genome shotgun (WGS) entry which is preliminary data.</text>
</comment>
<dbReference type="InterPro" id="IPR011059">
    <property type="entry name" value="Metal-dep_hydrolase_composite"/>
</dbReference>
<dbReference type="Gene3D" id="2.30.40.10">
    <property type="entry name" value="Urease, subunit C, domain 1"/>
    <property type="match status" value="1"/>
</dbReference>
<evidence type="ECO:0000259" key="1">
    <source>
        <dbReference type="Pfam" id="PF01979"/>
    </source>
</evidence>
<dbReference type="OrthoDB" id="194468at2759"/>
<dbReference type="AlphaFoldDB" id="A0A830I0V1"/>
<dbReference type="EMBL" id="BNJQ01000034">
    <property type="protein sequence ID" value="GHP11351.1"/>
    <property type="molecule type" value="Genomic_DNA"/>
</dbReference>
<dbReference type="Proteomes" id="UP000660262">
    <property type="component" value="Unassembled WGS sequence"/>
</dbReference>
<dbReference type="PANTHER" id="PTHR43135:SF3">
    <property type="entry name" value="ALPHA-D-RIBOSE 1-METHYLPHOSPHONATE 5-TRIPHOSPHATE DIPHOSPHATASE"/>
    <property type="match status" value="1"/>
</dbReference>
<dbReference type="SUPFAM" id="SSF51338">
    <property type="entry name" value="Composite domain of metallo-dependent hydrolases"/>
    <property type="match status" value="2"/>
</dbReference>
<accession>A0A830I0V1</accession>
<protein>
    <recommendedName>
        <fullName evidence="1">Amidohydrolase-related domain-containing protein</fullName>
    </recommendedName>
</protein>
<dbReference type="CDD" id="cd01299">
    <property type="entry name" value="Met_dep_hydrolase_A"/>
    <property type="match status" value="1"/>
</dbReference>
<organism evidence="2 3">
    <name type="scientific">Pycnococcus provasolii</name>
    <dbReference type="NCBI Taxonomy" id="41880"/>
    <lineage>
        <taxon>Eukaryota</taxon>
        <taxon>Viridiplantae</taxon>
        <taxon>Chlorophyta</taxon>
        <taxon>Pseudoscourfieldiophyceae</taxon>
        <taxon>Pseudoscourfieldiales</taxon>
        <taxon>Pycnococcaceae</taxon>
        <taxon>Pycnococcus</taxon>
    </lineage>
</organism>
<sequence>MPSPPPSPAYLVLHGGSILHFLSLPESVQAGVSPSSQLRQPAPRPRASLRAADVVVDAVSGRIAAICNNSAETEAFLEGLHTHTTFINIRDRIVMPGMLDAHVHVTASSADLRAAASTLPSLMTARAVPILQGMIRRGFTTVRDCGGADAGLAAAIEEGTIELAPRLLFCGKALSPTGGHGDFRGAGEPFLPLCRCCQGGNSTIGRVADGVDAVREAVRDEVRKGAAHIKVMASGGVSSPTDRITNLQYSEDELRAIVDEAAMAGLGVAAHAYTSEAIRRAVKAGVRSIEHGNLADEEAIADMLAAHAFLVPTIITYERLREEGEQAGMPRELVHKVGDLVERGVDVLRMAEEKGLPIAYGSDLLGAMHPYQAAGIALHLQAQSPSAVLAALTIGPARLFDLEDEIGVIKRGAIADLLVVAGGDVTSDPTILMNEENLVYVVKSGRIVIDRS</sequence>
<evidence type="ECO:0000313" key="3">
    <source>
        <dbReference type="Proteomes" id="UP000660262"/>
    </source>
</evidence>
<evidence type="ECO:0000313" key="2">
    <source>
        <dbReference type="EMBL" id="GHP11351.1"/>
    </source>
</evidence>
<dbReference type="InterPro" id="IPR057744">
    <property type="entry name" value="OTAase-like"/>
</dbReference>